<keyword evidence="1" id="KW-0847">Vitamin C</keyword>
<dbReference type="GO" id="GO:0031543">
    <property type="term" value="F:peptidyl-proline dioxygenase activity"/>
    <property type="evidence" value="ECO:0007669"/>
    <property type="project" value="TreeGrafter"/>
</dbReference>
<dbReference type="AlphaFoldDB" id="A0A1A9ZXZ8"/>
<dbReference type="PANTHER" id="PTHR12907">
    <property type="entry name" value="EGL NINE HOMOLOG-RELATED"/>
    <property type="match status" value="1"/>
</dbReference>
<dbReference type="STRING" id="7398.A0A1A9ZXZ8"/>
<dbReference type="PANTHER" id="PTHR12907:SF26">
    <property type="entry name" value="HIF PROLYL HYDROXYLASE, ISOFORM C"/>
    <property type="match status" value="1"/>
</dbReference>
<dbReference type="GO" id="GO:0008198">
    <property type="term" value="F:ferrous iron binding"/>
    <property type="evidence" value="ECO:0007669"/>
    <property type="project" value="TreeGrafter"/>
</dbReference>
<name>A0A1A9ZXZ8_GLOPL</name>
<evidence type="ECO:0000313" key="3">
    <source>
        <dbReference type="Proteomes" id="UP000092445"/>
    </source>
</evidence>
<protein>
    <submittedName>
        <fullName evidence="2">Uncharacterized protein</fullName>
    </submittedName>
</protein>
<reference evidence="3" key="1">
    <citation type="submission" date="2014-03" db="EMBL/GenBank/DDBJ databases">
        <authorList>
            <person name="Aksoy S."/>
            <person name="Warren W."/>
            <person name="Wilson R.K."/>
        </authorList>
    </citation>
    <scope>NUCLEOTIDE SEQUENCE [LARGE SCALE GENOMIC DNA]</scope>
    <source>
        <strain evidence="3">IAEA</strain>
    </source>
</reference>
<dbReference type="Proteomes" id="UP000092445">
    <property type="component" value="Unassembled WGS sequence"/>
</dbReference>
<sequence>MHIDNPNKDGRVITAIYYLNVNWNTKRSGGVLKFVKLKYLTSRKIHSVSIRIEVLSLIFENIGFLESSILKFDRETISPAANSTAPHIHAQTERDDVFCVKLNCENSLKPENMGEIIDGNAVAAQIGEEIRRDIEEFVKEGDCTSHLATILVDKDEEASHRGIDFHNINLKMD</sequence>
<dbReference type="InterPro" id="IPR046346">
    <property type="entry name" value="Aminoacid_DH-like_N_sf"/>
</dbReference>
<evidence type="ECO:0000313" key="2">
    <source>
        <dbReference type="EnsemblMetazoa" id="GPAI028538-PA"/>
    </source>
</evidence>
<organism evidence="2 3">
    <name type="scientific">Glossina pallidipes</name>
    <name type="common">Tsetse fly</name>
    <dbReference type="NCBI Taxonomy" id="7398"/>
    <lineage>
        <taxon>Eukaryota</taxon>
        <taxon>Metazoa</taxon>
        <taxon>Ecdysozoa</taxon>
        <taxon>Arthropoda</taxon>
        <taxon>Hexapoda</taxon>
        <taxon>Insecta</taxon>
        <taxon>Pterygota</taxon>
        <taxon>Neoptera</taxon>
        <taxon>Endopterygota</taxon>
        <taxon>Diptera</taxon>
        <taxon>Brachycera</taxon>
        <taxon>Muscomorpha</taxon>
        <taxon>Hippoboscoidea</taxon>
        <taxon>Glossinidae</taxon>
        <taxon>Glossina</taxon>
    </lineage>
</organism>
<reference evidence="2" key="2">
    <citation type="submission" date="2020-05" db="UniProtKB">
        <authorList>
            <consortium name="EnsemblMetazoa"/>
        </authorList>
    </citation>
    <scope>IDENTIFICATION</scope>
    <source>
        <strain evidence="2">IAEA</strain>
    </source>
</reference>
<dbReference type="SUPFAM" id="SSF53223">
    <property type="entry name" value="Aminoacid dehydrogenase-like, N-terminal domain"/>
    <property type="match status" value="1"/>
</dbReference>
<proteinExistence type="predicted"/>
<dbReference type="Gene3D" id="2.60.120.620">
    <property type="entry name" value="q2cbj1_9rhob like domain"/>
    <property type="match status" value="1"/>
</dbReference>
<dbReference type="InterPro" id="IPR051559">
    <property type="entry name" value="HIF_prolyl_hydroxylases"/>
</dbReference>
<evidence type="ECO:0000256" key="1">
    <source>
        <dbReference type="ARBA" id="ARBA00022896"/>
    </source>
</evidence>
<dbReference type="VEuPathDB" id="VectorBase:GPAI028538"/>
<dbReference type="GO" id="GO:0031418">
    <property type="term" value="F:L-ascorbic acid binding"/>
    <property type="evidence" value="ECO:0007669"/>
    <property type="project" value="UniProtKB-KW"/>
</dbReference>
<accession>A0A1A9ZXZ8</accession>
<keyword evidence="3" id="KW-1185">Reference proteome</keyword>
<dbReference type="GO" id="GO:0071456">
    <property type="term" value="P:cellular response to hypoxia"/>
    <property type="evidence" value="ECO:0007669"/>
    <property type="project" value="TreeGrafter"/>
</dbReference>
<dbReference type="EnsemblMetazoa" id="GPAI028538-RA">
    <property type="protein sequence ID" value="GPAI028538-PA"/>
    <property type="gene ID" value="GPAI028538"/>
</dbReference>